<feature type="transmembrane region" description="Helical" evidence="4">
    <location>
        <begin position="159"/>
        <end position="178"/>
    </location>
</feature>
<keyword evidence="2 4" id="KW-1133">Transmembrane helix</keyword>
<evidence type="ECO:0000256" key="4">
    <source>
        <dbReference type="SAM" id="Phobius"/>
    </source>
</evidence>
<reference evidence="6" key="1">
    <citation type="submission" date="2023-05" db="EMBL/GenBank/DDBJ databases">
        <title>Whole genome sequence of Commensalibacter sp.</title>
        <authorList>
            <person name="Charoenyingcharoen P."/>
            <person name="Yukphan P."/>
        </authorList>
    </citation>
    <scope>NUCLEOTIDE SEQUENCE</scope>
    <source>
        <strain evidence="6">TBRC 16381</strain>
    </source>
</reference>
<dbReference type="Pfam" id="PF07690">
    <property type="entry name" value="MFS_1"/>
    <property type="match status" value="1"/>
</dbReference>
<evidence type="ECO:0000256" key="3">
    <source>
        <dbReference type="ARBA" id="ARBA00023136"/>
    </source>
</evidence>
<feature type="transmembrane region" description="Helical" evidence="4">
    <location>
        <begin position="68"/>
        <end position="87"/>
    </location>
</feature>
<feature type="transmembrane region" description="Helical" evidence="4">
    <location>
        <begin position="363"/>
        <end position="384"/>
    </location>
</feature>
<gene>
    <name evidence="6" type="ORF">QJV27_04465</name>
</gene>
<dbReference type="InterPro" id="IPR011701">
    <property type="entry name" value="MFS"/>
</dbReference>
<dbReference type="InterPro" id="IPR020846">
    <property type="entry name" value="MFS_dom"/>
</dbReference>
<dbReference type="Proteomes" id="UP001431634">
    <property type="component" value="Unassembled WGS sequence"/>
</dbReference>
<dbReference type="PANTHER" id="PTHR23539">
    <property type="entry name" value="MFS TRANSPORTER"/>
    <property type="match status" value="1"/>
</dbReference>
<feature type="transmembrane region" description="Helical" evidence="4">
    <location>
        <begin position="242"/>
        <end position="263"/>
    </location>
</feature>
<name>A0ABT6Q0L6_9PROT</name>
<feature type="domain" description="Major facilitator superfamily (MFS) profile" evidence="5">
    <location>
        <begin position="1"/>
        <end position="389"/>
    </location>
</feature>
<comment type="caution">
    <text evidence="6">The sequence shown here is derived from an EMBL/GenBank/DDBJ whole genome shotgun (WGS) entry which is preliminary data.</text>
</comment>
<protein>
    <submittedName>
        <fullName evidence="6">MFS transporter</fullName>
    </submittedName>
</protein>
<dbReference type="Gene3D" id="1.20.1250.20">
    <property type="entry name" value="MFS general substrate transporter like domains"/>
    <property type="match status" value="2"/>
</dbReference>
<evidence type="ECO:0000259" key="5">
    <source>
        <dbReference type="PROSITE" id="PS50850"/>
    </source>
</evidence>
<feature type="transmembrane region" description="Helical" evidence="4">
    <location>
        <begin position="99"/>
        <end position="121"/>
    </location>
</feature>
<evidence type="ECO:0000256" key="1">
    <source>
        <dbReference type="ARBA" id="ARBA00022692"/>
    </source>
</evidence>
<keyword evidence="3 4" id="KW-0472">Membrane</keyword>
<dbReference type="PANTHER" id="PTHR23539:SF1">
    <property type="entry name" value="MAJOR FACILITATOR SUPERFAMILY (MFS) PROFILE DOMAIN-CONTAINING PROTEIN"/>
    <property type="match status" value="1"/>
</dbReference>
<feature type="transmembrane region" description="Helical" evidence="4">
    <location>
        <begin position="275"/>
        <end position="294"/>
    </location>
</feature>
<feature type="transmembrane region" description="Helical" evidence="4">
    <location>
        <begin position="133"/>
        <end position="153"/>
    </location>
</feature>
<feature type="transmembrane region" description="Helical" evidence="4">
    <location>
        <begin position="38"/>
        <end position="56"/>
    </location>
</feature>
<keyword evidence="7" id="KW-1185">Reference proteome</keyword>
<dbReference type="InterPro" id="IPR036259">
    <property type="entry name" value="MFS_trans_sf"/>
</dbReference>
<evidence type="ECO:0000256" key="2">
    <source>
        <dbReference type="ARBA" id="ARBA00022989"/>
    </source>
</evidence>
<dbReference type="SUPFAM" id="SSF103473">
    <property type="entry name" value="MFS general substrate transporter"/>
    <property type="match status" value="1"/>
</dbReference>
<dbReference type="RefSeq" id="WP_281447773.1">
    <property type="nucleotide sequence ID" value="NZ_JASBAO010000001.1"/>
</dbReference>
<evidence type="ECO:0000313" key="7">
    <source>
        <dbReference type="Proteomes" id="UP001431634"/>
    </source>
</evidence>
<organism evidence="6 7">
    <name type="scientific">Commensalibacter oyaizuii</name>
    <dbReference type="NCBI Taxonomy" id="3043873"/>
    <lineage>
        <taxon>Bacteria</taxon>
        <taxon>Pseudomonadati</taxon>
        <taxon>Pseudomonadota</taxon>
        <taxon>Alphaproteobacteria</taxon>
        <taxon>Acetobacterales</taxon>
        <taxon>Acetobacteraceae</taxon>
    </lineage>
</organism>
<dbReference type="PROSITE" id="PS50850">
    <property type="entry name" value="MFS"/>
    <property type="match status" value="1"/>
</dbReference>
<feature type="transmembrane region" description="Helical" evidence="4">
    <location>
        <begin position="199"/>
        <end position="222"/>
    </location>
</feature>
<proteinExistence type="predicted"/>
<sequence>MNLISLNILNFFIADVRDGLGPFLAVFLQQHQWEVDQIGLVMTISSLTGMVATTPISTLADIIRSKRTIIVISAMIIIFACSLNYFYPVFYTTISAQILTAIAGAAIPPTVNAITLGLVGQKQFDYQLGQNESYNHGGNAFSAMVSGIFSFYFGLKAVFILMVIWTFFSLISILFIPAKQINYQQARGLNKNNEIPQPLVFLFNNKTLFILILTVTLFHLANAAMLPLLSQAMIARGTAGNAGAYTALTIIIAQLTMIPMALLAARLAQTKGYKLVFIFALMALPIRGLLAGLIQHPYVVLPVQVLDGVGAGLMGVAVPGLVVRILNGSGRINTGLGIVMTAQGIGAALSPYIAGIIAKHYQYHMAFLFLSFIAAIALLIWITIMPSLNKA</sequence>
<accession>A0ABT6Q0L6</accession>
<evidence type="ECO:0000313" key="6">
    <source>
        <dbReference type="EMBL" id="MDI2090642.1"/>
    </source>
</evidence>
<keyword evidence="1 4" id="KW-0812">Transmembrane</keyword>
<feature type="transmembrane region" description="Helical" evidence="4">
    <location>
        <begin position="300"/>
        <end position="323"/>
    </location>
</feature>
<feature type="transmembrane region" description="Helical" evidence="4">
    <location>
        <begin position="335"/>
        <end position="357"/>
    </location>
</feature>
<dbReference type="EMBL" id="JASBAO010000001">
    <property type="protein sequence ID" value="MDI2090642.1"/>
    <property type="molecule type" value="Genomic_DNA"/>
</dbReference>